<feature type="signal peptide" evidence="9">
    <location>
        <begin position="1"/>
        <end position="26"/>
    </location>
</feature>
<evidence type="ECO:0000256" key="9">
    <source>
        <dbReference type="SAM" id="SignalP"/>
    </source>
</evidence>
<keyword evidence="7" id="KW-0379">Hydroxylation</keyword>
<keyword evidence="11" id="KW-1185">Reference proteome</keyword>
<evidence type="ECO:0000313" key="11">
    <source>
        <dbReference type="Proteomes" id="UP000245207"/>
    </source>
</evidence>
<dbReference type="PANTHER" id="PTHR36016:SF10">
    <property type="entry name" value="CLAVATA3_ESR (CLE)-RELATED PROTEIN 6-LIKE"/>
    <property type="match status" value="1"/>
</dbReference>
<keyword evidence="4 9" id="KW-0732">Signal</keyword>
<dbReference type="PANTHER" id="PTHR36016">
    <property type="entry name" value="CLAVATA3/ESR (CLE)-RELATED PROTEIN 7"/>
    <property type="match status" value="1"/>
</dbReference>
<evidence type="ECO:0000256" key="4">
    <source>
        <dbReference type="ARBA" id="ARBA00022729"/>
    </source>
</evidence>
<comment type="similarity">
    <text evidence="2">Belongs to the CLV3/ESR signal peptide family.</text>
</comment>
<keyword evidence="5" id="KW-0221">Differentiation</keyword>
<keyword evidence="3" id="KW-0964">Secreted</keyword>
<feature type="chain" id="PRO_5015396791" evidence="9">
    <location>
        <begin position="27"/>
        <end position="82"/>
    </location>
</feature>
<dbReference type="Proteomes" id="UP000245207">
    <property type="component" value="Unassembled WGS sequence"/>
</dbReference>
<evidence type="ECO:0000256" key="3">
    <source>
        <dbReference type="ARBA" id="ARBA00022525"/>
    </source>
</evidence>
<dbReference type="AlphaFoldDB" id="A0A2U1NHW3"/>
<name>A0A2U1NHW3_ARTAN</name>
<keyword evidence="6" id="KW-0325">Glycoprotein</keyword>
<evidence type="ECO:0000256" key="1">
    <source>
        <dbReference type="ARBA" id="ARBA00004239"/>
    </source>
</evidence>
<comment type="subcellular location">
    <subcellularLocation>
        <location evidence="1">Secreted</location>
        <location evidence="1">Extracellular space</location>
    </subcellularLocation>
</comment>
<reference evidence="10 11" key="1">
    <citation type="journal article" date="2018" name="Mol. Plant">
        <title>The genome of Artemisia annua provides insight into the evolution of Asteraceae family and artemisinin biosynthesis.</title>
        <authorList>
            <person name="Shen Q."/>
            <person name="Zhang L."/>
            <person name="Liao Z."/>
            <person name="Wang S."/>
            <person name="Yan T."/>
            <person name="Shi P."/>
            <person name="Liu M."/>
            <person name="Fu X."/>
            <person name="Pan Q."/>
            <person name="Wang Y."/>
            <person name="Lv Z."/>
            <person name="Lu X."/>
            <person name="Zhang F."/>
            <person name="Jiang W."/>
            <person name="Ma Y."/>
            <person name="Chen M."/>
            <person name="Hao X."/>
            <person name="Li L."/>
            <person name="Tang Y."/>
            <person name="Lv G."/>
            <person name="Zhou Y."/>
            <person name="Sun X."/>
            <person name="Brodelius P.E."/>
            <person name="Rose J.K.C."/>
            <person name="Tang K."/>
        </authorList>
    </citation>
    <scope>NUCLEOTIDE SEQUENCE [LARGE SCALE GENOMIC DNA]</scope>
    <source>
        <strain evidence="11">cv. Huhao1</strain>
        <tissue evidence="10">Leaf</tissue>
    </source>
</reference>
<evidence type="ECO:0000256" key="5">
    <source>
        <dbReference type="ARBA" id="ARBA00022782"/>
    </source>
</evidence>
<gene>
    <name evidence="10" type="ORF">CTI12_AA263690</name>
</gene>
<evidence type="ECO:0000256" key="2">
    <source>
        <dbReference type="ARBA" id="ARBA00005416"/>
    </source>
</evidence>
<evidence type="ECO:0000256" key="6">
    <source>
        <dbReference type="ARBA" id="ARBA00023180"/>
    </source>
</evidence>
<evidence type="ECO:0000256" key="7">
    <source>
        <dbReference type="ARBA" id="ARBA00023278"/>
    </source>
</evidence>
<dbReference type="GO" id="GO:0030154">
    <property type="term" value="P:cell differentiation"/>
    <property type="evidence" value="ECO:0007669"/>
    <property type="project" value="UniProtKB-KW"/>
</dbReference>
<dbReference type="GO" id="GO:0005576">
    <property type="term" value="C:extracellular region"/>
    <property type="evidence" value="ECO:0007669"/>
    <property type="project" value="UniProtKB-SubCell"/>
</dbReference>
<comment type="caution">
    <text evidence="10">The sequence shown here is derived from an EMBL/GenBank/DDBJ whole genome shotgun (WGS) entry which is preliminary data.</text>
</comment>
<feature type="region of interest" description="Disordered" evidence="8">
    <location>
        <begin position="55"/>
        <end position="82"/>
    </location>
</feature>
<protein>
    <submittedName>
        <fullName evidence="10">Uncharacterized protein</fullName>
    </submittedName>
</protein>
<accession>A0A2U1NHW3</accession>
<dbReference type="OrthoDB" id="1406315at2759"/>
<evidence type="ECO:0000256" key="8">
    <source>
        <dbReference type="SAM" id="MobiDB-lite"/>
    </source>
</evidence>
<organism evidence="10 11">
    <name type="scientific">Artemisia annua</name>
    <name type="common">Sweet wormwood</name>
    <dbReference type="NCBI Taxonomy" id="35608"/>
    <lineage>
        <taxon>Eukaryota</taxon>
        <taxon>Viridiplantae</taxon>
        <taxon>Streptophyta</taxon>
        <taxon>Embryophyta</taxon>
        <taxon>Tracheophyta</taxon>
        <taxon>Spermatophyta</taxon>
        <taxon>Magnoliopsida</taxon>
        <taxon>eudicotyledons</taxon>
        <taxon>Gunneridae</taxon>
        <taxon>Pentapetalae</taxon>
        <taxon>asterids</taxon>
        <taxon>campanulids</taxon>
        <taxon>Asterales</taxon>
        <taxon>Asteraceae</taxon>
        <taxon>Asteroideae</taxon>
        <taxon>Anthemideae</taxon>
        <taxon>Artemisiinae</taxon>
        <taxon>Artemisia</taxon>
    </lineage>
</organism>
<evidence type="ECO:0000313" key="10">
    <source>
        <dbReference type="EMBL" id="PWA73105.1"/>
    </source>
</evidence>
<dbReference type="InterPro" id="IPR039617">
    <property type="entry name" value="CLAVATA3-CLE"/>
</dbReference>
<proteinExistence type="inferred from homology"/>
<sequence>MTKSSSLRYSILIVILLFAHLSELEATSYRGLKNLDSRQILHKLGYDLSELKHVNRRSMTGTDQQAPGGPDPQHHKKSPNMA</sequence>
<dbReference type="EMBL" id="PKPP01002790">
    <property type="protein sequence ID" value="PWA73105.1"/>
    <property type="molecule type" value="Genomic_DNA"/>
</dbReference>